<name>A0A3B0YFG8_9ZZZZ</name>
<organism evidence="1">
    <name type="scientific">hydrothermal vent metagenome</name>
    <dbReference type="NCBI Taxonomy" id="652676"/>
    <lineage>
        <taxon>unclassified sequences</taxon>
        <taxon>metagenomes</taxon>
        <taxon>ecological metagenomes</taxon>
    </lineage>
</organism>
<proteinExistence type="predicted"/>
<gene>
    <name evidence="1" type="ORF">MNBD_GAMMA13-781</name>
</gene>
<dbReference type="AlphaFoldDB" id="A0A3B0YFG8"/>
<accession>A0A3B0YFG8</accession>
<reference evidence="1" key="1">
    <citation type="submission" date="2018-06" db="EMBL/GenBank/DDBJ databases">
        <authorList>
            <person name="Zhirakovskaya E."/>
        </authorList>
    </citation>
    <scope>NUCLEOTIDE SEQUENCE</scope>
</reference>
<dbReference type="InterPro" id="IPR022265">
    <property type="entry name" value="CHP03790"/>
</dbReference>
<sequence length="415" mass="45729">MVQALLLLITLCSTAVVAMPKSAPPGLHISLPKSHLSPNELALIVNDADPLSVQIANYYQQARQLPDENIIHIRLPHKRGRLSPTEFAPLKATVDRATPEHIQAYALTWATPFRVDCMSITSAFSFGYDKAWCSAKRCAPTRPSPLFRYRGSRPWADRSVRPSMSIAAKNFAEAKLLIDRGIAADGTQPMGTAYLMSTPDKARNVRARHFQRIQQAMQGWIRTRQATGKGIKNRDDILFYFTGAIKVPYLDTLEFGPGAVADHLTSAGGNLTGKQQMSALRWLEAGATGSYGTVVEPCNLLGKFPNPGLLMDAYGSGSSLIEAYWQSVQQPGEGIFIGEPLAAPFAGYTVKVELKQLRLHTRSLQPGRYRLSYSAYPIGPFIIMPDFLNVGYHQINIPLPDLGPGYYRLRRAGTI</sequence>
<evidence type="ECO:0008006" key="2">
    <source>
        <dbReference type="Google" id="ProtNLM"/>
    </source>
</evidence>
<protein>
    <recommendedName>
        <fullName evidence="2">TIGR03790 family protein</fullName>
    </recommendedName>
</protein>
<dbReference type="EMBL" id="UOFK01000200">
    <property type="protein sequence ID" value="VAW79638.1"/>
    <property type="molecule type" value="Genomic_DNA"/>
</dbReference>
<evidence type="ECO:0000313" key="1">
    <source>
        <dbReference type="EMBL" id="VAW79638.1"/>
    </source>
</evidence>
<dbReference type="NCBIfam" id="TIGR03790">
    <property type="entry name" value="TIGR03790 family protein"/>
    <property type="match status" value="1"/>
</dbReference>